<evidence type="ECO:0000313" key="3">
    <source>
        <dbReference type="Proteomes" id="UP000306813"/>
    </source>
</evidence>
<evidence type="ECO:0000313" key="1">
    <source>
        <dbReference type="EMBL" id="TNB56574.1"/>
    </source>
</evidence>
<proteinExistence type="predicted"/>
<sequence>MLKKLKYKKMNNLKAVRLNNGCDFKCNTIIENYRFDKSGKNITSTKLKGFILEDGDIFDVNFIESVLWVDLSDKDKNEYWIDLPSYAEDFYLEKPISVEAYFS</sequence>
<dbReference type="KEGG" id="chv:CHELV3228_0991"/>
<comment type="caution">
    <text evidence="1">The sequence shown here is derived from an EMBL/GenBank/DDBJ whole genome shotgun (WGS) entry which is preliminary data.</text>
</comment>
<protein>
    <submittedName>
        <fullName evidence="1">Uncharacterized protein</fullName>
    </submittedName>
</protein>
<dbReference type="RefSeq" id="WP_082199826.1">
    <property type="nucleotide sequence ID" value="NZ_CAUWMG010000015.1"/>
</dbReference>
<dbReference type="EMBL" id="VDBS01000053">
    <property type="protein sequence ID" value="TNB56574.1"/>
    <property type="molecule type" value="Genomic_DNA"/>
</dbReference>
<gene>
    <name evidence="1" type="ORF">FDW42_07070</name>
    <name evidence="2" type="ORF">FVD16_04135</name>
</gene>
<reference evidence="1 3" key="1">
    <citation type="submission" date="2019-05" db="EMBL/GenBank/DDBJ databases">
        <title>Draft genomes of eight strains of Campylobacter helveticus isolated from cats and a dog in New Zealand.</title>
        <authorList>
            <person name="Bojanic K."/>
            <person name="Midwinter A.C."/>
            <person name="Biggs P.J."/>
            <person name="Acke E."/>
            <person name="Cornelius A.J."/>
            <person name="Marshall J.C."/>
        </authorList>
    </citation>
    <scope>NUCLEOTIDE SEQUENCE [LARGE SCALE GENOMIC DNA]</scope>
    <source>
        <strain evidence="1 3">ACP123b</strain>
    </source>
</reference>
<keyword evidence="4" id="KW-1185">Reference proteome</keyword>
<reference evidence="2 4" key="2">
    <citation type="submission" date="2019-08" db="EMBL/GenBank/DDBJ databases">
        <title>Rapid identification of Enteric Bacteria from Whole Genome Sequences (WGS) using Average Nucleotide Identity (ANI).</title>
        <authorList>
            <person name="Lane C."/>
        </authorList>
    </citation>
    <scope>NUCLEOTIDE SEQUENCE [LARGE SCALE GENOMIC DNA]</scope>
    <source>
        <strain evidence="2 4">D4984</strain>
    </source>
</reference>
<dbReference type="GeneID" id="52036897"/>
<dbReference type="Proteomes" id="UP000321317">
    <property type="component" value="Unassembled WGS sequence"/>
</dbReference>
<evidence type="ECO:0000313" key="2">
    <source>
        <dbReference type="EMBL" id="TXK57751.1"/>
    </source>
</evidence>
<dbReference type="Proteomes" id="UP000306813">
    <property type="component" value="Unassembled WGS sequence"/>
</dbReference>
<name>A0AAX2UID9_9BACT</name>
<dbReference type="EMBL" id="VRMA01000038">
    <property type="protein sequence ID" value="TXK57751.1"/>
    <property type="molecule type" value="Genomic_DNA"/>
</dbReference>
<evidence type="ECO:0000313" key="4">
    <source>
        <dbReference type="Proteomes" id="UP000321317"/>
    </source>
</evidence>
<organism evidence="1 3">
    <name type="scientific">Campylobacter helveticus</name>
    <dbReference type="NCBI Taxonomy" id="28898"/>
    <lineage>
        <taxon>Bacteria</taxon>
        <taxon>Pseudomonadati</taxon>
        <taxon>Campylobacterota</taxon>
        <taxon>Epsilonproteobacteria</taxon>
        <taxon>Campylobacterales</taxon>
        <taxon>Campylobacteraceae</taxon>
        <taxon>Campylobacter</taxon>
    </lineage>
</organism>
<dbReference type="AlphaFoldDB" id="A0AAX2UID9"/>
<accession>A0AAX2UID9</accession>